<dbReference type="AlphaFoldDB" id="A0A7G6E667"/>
<protein>
    <submittedName>
        <fullName evidence="1">GHKL domain-containing protein</fullName>
    </submittedName>
</protein>
<evidence type="ECO:0000313" key="1">
    <source>
        <dbReference type="EMBL" id="QNB47571.1"/>
    </source>
</evidence>
<sequence length="72" mass="8305">MVVPSRHGWFLGNLIDNAFEAAEPLPVTHRLVELQIDSNGQEYIFNISMMIPAPSIRKIFFRVHLLTFQTHV</sequence>
<reference evidence="1 2" key="1">
    <citation type="journal article" date="2019" name="Front. Microbiol.">
        <title>Thermoanaerosceptrum fracticalcis gen. nov. sp. nov., a Novel Fumarate-Fermenting Microorganism From a Deep Fractured Carbonate Aquifer of the US Great Basin.</title>
        <authorList>
            <person name="Hamilton-Brehm S.D."/>
            <person name="Stewart L.E."/>
            <person name="Zavarin M."/>
            <person name="Caldwell M."/>
            <person name="Lawson P.A."/>
            <person name="Onstott T.C."/>
            <person name="Grzymski J."/>
            <person name="Neveux I."/>
            <person name="Lollar B.S."/>
            <person name="Russell C.E."/>
            <person name="Moser D.P."/>
        </authorList>
    </citation>
    <scope>NUCLEOTIDE SEQUENCE [LARGE SCALE GENOMIC DNA]</scope>
    <source>
        <strain evidence="1 2">DRI-13</strain>
    </source>
</reference>
<organism evidence="1 2">
    <name type="scientific">Thermanaerosceptrum fracticalcis</name>
    <dbReference type="NCBI Taxonomy" id="1712410"/>
    <lineage>
        <taxon>Bacteria</taxon>
        <taxon>Bacillati</taxon>
        <taxon>Bacillota</taxon>
        <taxon>Clostridia</taxon>
        <taxon>Eubacteriales</taxon>
        <taxon>Peptococcaceae</taxon>
        <taxon>Thermanaerosceptrum</taxon>
    </lineage>
</organism>
<gene>
    <name evidence="1" type="ORF">BR63_15600</name>
</gene>
<dbReference type="Proteomes" id="UP000515847">
    <property type="component" value="Chromosome"/>
</dbReference>
<accession>A0A7G6E667</accession>
<proteinExistence type="predicted"/>
<name>A0A7G6E667_THEFR</name>
<evidence type="ECO:0000313" key="2">
    <source>
        <dbReference type="Proteomes" id="UP000515847"/>
    </source>
</evidence>
<dbReference type="KEGG" id="tfr:BR63_15600"/>
<keyword evidence="2" id="KW-1185">Reference proteome</keyword>
<dbReference type="EMBL" id="CP045798">
    <property type="protein sequence ID" value="QNB47571.1"/>
    <property type="molecule type" value="Genomic_DNA"/>
</dbReference>